<dbReference type="Pfam" id="PF04672">
    <property type="entry name" value="Methyltransf_19"/>
    <property type="match status" value="1"/>
</dbReference>
<sequence length="437" mass="48053">MIEIGEEAVEAPYPDNVPSIVSYVSCCLVLERCCVRWPSATNSAGLMRGMGSFVTLALQDLIKETLTRVWHVPILRVISAGPTRYADIRDGLIKQKGHSPGDGTISTELRALRDKSLIEQRPLPDTRRKAWVLTDLGRTALRLVDEFEGLTNPDKIQAEERRFGMSIEDLQERAAAIDPTVPHPARRYDYLLGGKDNFAADRESAHEIEAVMPTVRLAAMENRGFLQRAVEFLAHQGINQFLDIGTGIPTSPNTHEVAQAVDPTARVVYVDNDPIVLSHARALLTSAPEGKTAYIDADLRQPSSILANPQLLSTLDFSQPVGLLLVAVLHFIRDDEDPKGIVAALIEALPPGSWVVVSHSTFDYVPVKMLPKLQMPNRDGRFRARSRDELAALLSGLDLVEPGIQSVSQWWAEEAPQPRPAIEDVAIHGAVGRVVDS</sequence>
<proteinExistence type="predicted"/>
<evidence type="ECO:0008006" key="3">
    <source>
        <dbReference type="Google" id="ProtNLM"/>
    </source>
</evidence>
<accession>A0A919N580</accession>
<evidence type="ECO:0000313" key="2">
    <source>
        <dbReference type="Proteomes" id="UP000629619"/>
    </source>
</evidence>
<name>A0A919N580_9ACTN</name>
<protein>
    <recommendedName>
        <fullName evidence="3">S-adenosyl methyltransferase</fullName>
    </recommendedName>
</protein>
<dbReference type="Gene3D" id="1.10.10.10">
    <property type="entry name" value="Winged helix-like DNA-binding domain superfamily/Winged helix DNA-binding domain"/>
    <property type="match status" value="1"/>
</dbReference>
<reference evidence="1" key="1">
    <citation type="submission" date="2021-01" db="EMBL/GenBank/DDBJ databases">
        <title>Whole genome shotgun sequence of Actinoplanes siamensis NBRC 109076.</title>
        <authorList>
            <person name="Komaki H."/>
            <person name="Tamura T."/>
        </authorList>
    </citation>
    <scope>NUCLEOTIDE SEQUENCE</scope>
    <source>
        <strain evidence="1">NBRC 109076</strain>
    </source>
</reference>
<dbReference type="InterPro" id="IPR029063">
    <property type="entry name" value="SAM-dependent_MTases_sf"/>
</dbReference>
<dbReference type="Proteomes" id="UP000629619">
    <property type="component" value="Unassembled WGS sequence"/>
</dbReference>
<dbReference type="EMBL" id="BOMW01000020">
    <property type="protein sequence ID" value="GIF04640.1"/>
    <property type="molecule type" value="Genomic_DNA"/>
</dbReference>
<dbReference type="SUPFAM" id="SSF46785">
    <property type="entry name" value="Winged helix' DNA-binding domain"/>
    <property type="match status" value="1"/>
</dbReference>
<organism evidence="1 2">
    <name type="scientific">Actinoplanes siamensis</name>
    <dbReference type="NCBI Taxonomy" id="1223317"/>
    <lineage>
        <taxon>Bacteria</taxon>
        <taxon>Bacillati</taxon>
        <taxon>Actinomycetota</taxon>
        <taxon>Actinomycetes</taxon>
        <taxon>Micromonosporales</taxon>
        <taxon>Micromonosporaceae</taxon>
        <taxon>Actinoplanes</taxon>
    </lineage>
</organism>
<comment type="caution">
    <text evidence="1">The sequence shown here is derived from an EMBL/GenBank/DDBJ whole genome shotgun (WGS) entry which is preliminary data.</text>
</comment>
<dbReference type="CDD" id="cd02440">
    <property type="entry name" value="AdoMet_MTases"/>
    <property type="match status" value="1"/>
</dbReference>
<keyword evidence="2" id="KW-1185">Reference proteome</keyword>
<gene>
    <name evidence="1" type="ORF">Asi03nite_21780</name>
</gene>
<dbReference type="InterPro" id="IPR036388">
    <property type="entry name" value="WH-like_DNA-bd_sf"/>
</dbReference>
<dbReference type="SUPFAM" id="SSF53335">
    <property type="entry name" value="S-adenosyl-L-methionine-dependent methyltransferases"/>
    <property type="match status" value="1"/>
</dbReference>
<dbReference type="AlphaFoldDB" id="A0A919N580"/>
<dbReference type="InterPro" id="IPR006764">
    <property type="entry name" value="SAM_dep_MeTrfase_SAV2177_type"/>
</dbReference>
<evidence type="ECO:0000313" key="1">
    <source>
        <dbReference type="EMBL" id="GIF04640.1"/>
    </source>
</evidence>
<dbReference type="Gene3D" id="3.40.50.150">
    <property type="entry name" value="Vaccinia Virus protein VP39"/>
    <property type="match status" value="1"/>
</dbReference>
<dbReference type="InterPro" id="IPR036390">
    <property type="entry name" value="WH_DNA-bd_sf"/>
</dbReference>